<dbReference type="Proteomes" id="UP000297861">
    <property type="component" value="Unassembled WGS sequence"/>
</dbReference>
<dbReference type="InterPro" id="IPR026891">
    <property type="entry name" value="Fn3-like"/>
</dbReference>
<keyword evidence="3" id="KW-0119">Carbohydrate metabolism</keyword>
<dbReference type="Pfam" id="PF14310">
    <property type="entry name" value="Fn3-like"/>
    <property type="match status" value="1"/>
</dbReference>
<dbReference type="PRINTS" id="PR00133">
    <property type="entry name" value="GLHYDRLASE3"/>
</dbReference>
<accession>A0A4Y8L6T6</accession>
<proteinExistence type="inferred from homology"/>
<comment type="similarity">
    <text evidence="1 4">Belongs to the glycosyl hydrolase 3 family.</text>
</comment>
<protein>
    <submittedName>
        <fullName evidence="7">Beta-glucosidase</fullName>
    </submittedName>
</protein>
<comment type="caution">
    <text evidence="7">The sequence shown here is derived from an EMBL/GenBank/DDBJ whole genome shotgun (WGS) entry which is preliminary data.</text>
</comment>
<dbReference type="InterPro" id="IPR017853">
    <property type="entry name" value="GH"/>
</dbReference>
<keyword evidence="8" id="KW-1185">Reference proteome</keyword>
<dbReference type="Gene3D" id="2.60.40.10">
    <property type="entry name" value="Immunoglobulins"/>
    <property type="match status" value="1"/>
</dbReference>
<dbReference type="SUPFAM" id="SSF52279">
    <property type="entry name" value="Beta-D-glucan exohydrolase, C-terminal domain"/>
    <property type="match status" value="1"/>
</dbReference>
<dbReference type="AlphaFoldDB" id="A0A4Y8L6T6"/>
<feature type="signal peptide" evidence="5">
    <location>
        <begin position="1"/>
        <end position="23"/>
    </location>
</feature>
<organism evidence="7 8">
    <name type="scientific">Dysgonomonas capnocytophagoides</name>
    <dbReference type="NCBI Taxonomy" id="45254"/>
    <lineage>
        <taxon>Bacteria</taxon>
        <taxon>Pseudomonadati</taxon>
        <taxon>Bacteroidota</taxon>
        <taxon>Bacteroidia</taxon>
        <taxon>Bacteroidales</taxon>
        <taxon>Dysgonomonadaceae</taxon>
        <taxon>Dysgonomonas</taxon>
    </lineage>
</organism>
<dbReference type="InterPro" id="IPR001764">
    <property type="entry name" value="Glyco_hydro_3_N"/>
</dbReference>
<dbReference type="InterPro" id="IPR019800">
    <property type="entry name" value="Glyco_hydro_3_AS"/>
</dbReference>
<dbReference type="InterPro" id="IPR013783">
    <property type="entry name" value="Ig-like_fold"/>
</dbReference>
<reference evidence="7 8" key="1">
    <citation type="submission" date="2019-03" db="EMBL/GenBank/DDBJ databases">
        <title>San Antonio Military Medical Center submission to MRSN (WRAIR), pending publication.</title>
        <authorList>
            <person name="Blyth D.M."/>
            <person name="Mccarthy S.L."/>
            <person name="Schall S.E."/>
            <person name="Stam J.A."/>
            <person name="Ong A.C."/>
            <person name="Mcgann P.T."/>
        </authorList>
    </citation>
    <scope>NUCLEOTIDE SEQUENCE [LARGE SCALE GENOMIC DNA]</scope>
    <source>
        <strain evidence="7 8">MRSN571793</strain>
    </source>
</reference>
<dbReference type="InterPro" id="IPR002772">
    <property type="entry name" value="Glyco_hydro_3_C"/>
</dbReference>
<dbReference type="RefSeq" id="WP_134435714.1">
    <property type="nucleotide sequence ID" value="NZ_SOML01000002.1"/>
</dbReference>
<name>A0A4Y8L6T6_9BACT</name>
<dbReference type="Pfam" id="PF00933">
    <property type="entry name" value="Glyco_hydro_3"/>
    <property type="match status" value="1"/>
</dbReference>
<dbReference type="STRING" id="1121485.GCA_000426485_02462"/>
<dbReference type="OrthoDB" id="9805821at2"/>
<dbReference type="PANTHER" id="PTHR42715:SF10">
    <property type="entry name" value="BETA-GLUCOSIDASE"/>
    <property type="match status" value="1"/>
</dbReference>
<dbReference type="Gene3D" id="3.20.20.300">
    <property type="entry name" value="Glycoside hydrolase, family 3, N-terminal domain"/>
    <property type="match status" value="1"/>
</dbReference>
<dbReference type="SUPFAM" id="SSF51445">
    <property type="entry name" value="(Trans)glycosidases"/>
    <property type="match status" value="1"/>
</dbReference>
<evidence type="ECO:0000256" key="2">
    <source>
        <dbReference type="ARBA" id="ARBA00022801"/>
    </source>
</evidence>
<dbReference type="EMBL" id="SOML01000002">
    <property type="protein sequence ID" value="TFD97981.1"/>
    <property type="molecule type" value="Genomic_DNA"/>
</dbReference>
<evidence type="ECO:0000256" key="3">
    <source>
        <dbReference type="ARBA" id="ARBA00023277"/>
    </source>
</evidence>
<evidence type="ECO:0000259" key="6">
    <source>
        <dbReference type="SMART" id="SM01217"/>
    </source>
</evidence>
<feature type="chain" id="PRO_5021424157" evidence="5">
    <location>
        <begin position="24"/>
        <end position="811"/>
    </location>
</feature>
<gene>
    <name evidence="7" type="ORF">E2605_05020</name>
</gene>
<dbReference type="GO" id="GO:0005975">
    <property type="term" value="P:carbohydrate metabolic process"/>
    <property type="evidence" value="ECO:0007669"/>
    <property type="project" value="InterPro"/>
</dbReference>
<evidence type="ECO:0000256" key="4">
    <source>
        <dbReference type="RuleBase" id="RU361161"/>
    </source>
</evidence>
<dbReference type="InterPro" id="IPR036881">
    <property type="entry name" value="Glyco_hydro_3_C_sf"/>
</dbReference>
<dbReference type="FunFam" id="2.60.40.10:FF:000495">
    <property type="entry name" value="Periplasmic beta-glucosidase"/>
    <property type="match status" value="1"/>
</dbReference>
<feature type="domain" description="Fibronectin type III-like" evidence="6">
    <location>
        <begin position="705"/>
        <end position="776"/>
    </location>
</feature>
<keyword evidence="4" id="KW-0326">Glycosidase</keyword>
<keyword evidence="5" id="KW-0732">Signal</keyword>
<sequence length="811" mass="89083">MKFLKKIKLASLLTVAATVSANAQGTQPVNADLNKNGKTEPYENISLPISQRVEDLLSRLSTEDKINLVLGTGMIGFEQITGFEAIDPPMEDKSFMLPGAAGSTYPLKKFGLPAVIMTDGPAGVRIMPTRKNSDKTFYATGFPTGISLASTWDQELTQQVGKALGDEALEYGSDIQLAPALNIMRNPLCGRNYEYFSEDPVVSGKIAAAITLGIQHKGVGVSLKHFAANNSERNRMGLNVHVSARTLREIYLRGFKIAVKESNPKTIMSSYNLINGTYTSADRGLLTDILRNEWGFKGLVMTDWFGGYSSGINLVNDGAISLKENYTAQQIHAGNDLIMPGTRMQIANLKADIKNGKLSEKDLDICVRRVLEMIFNSPKMQGYQYSDSPDLKAHALLTRQVAAEGMVLLKNEQKALPLNSLQKNLAIFGSISYKMIAGGTGSGDVNKAYTVSLIQGLENAGYSINGKLDNIYRKFVEKEESDLKTKLNKDPFMLIPLMPQPQLKESLIRESANTCDAAIITIGRSSGEMEDRPLEGDYYLTQDEHNLINNVSEVFHQAGKKVIVIVNTGGIIETTGWSDKADAVLFSWLPGQEGGNSIADVISGKVNPSGKLAMTIPVKYEDLSTARNFQGTPIDKPTDITYSEGVYVGYRYFDTFNIKPAYEFGYGLSYTTFSFSNIKISSENFKEELYITVNVKNTGNTAGKEVAQLYLSAPKGAIDKPEKELKAFIKTKLLQPGETQTVYFRLSPKDLASFNEQQCSWIADGGTYKVLIGNSSRGIQQTSSFTLSDDRIIEKVNNVIIPDIKFTDLRP</sequence>
<evidence type="ECO:0000256" key="1">
    <source>
        <dbReference type="ARBA" id="ARBA00005336"/>
    </source>
</evidence>
<dbReference type="Gene3D" id="3.40.50.1700">
    <property type="entry name" value="Glycoside hydrolase family 3 C-terminal domain"/>
    <property type="match status" value="1"/>
</dbReference>
<dbReference type="InterPro" id="IPR050288">
    <property type="entry name" value="Cellulose_deg_GH3"/>
</dbReference>
<dbReference type="PROSITE" id="PS00775">
    <property type="entry name" value="GLYCOSYL_HYDROL_F3"/>
    <property type="match status" value="1"/>
</dbReference>
<dbReference type="PANTHER" id="PTHR42715">
    <property type="entry name" value="BETA-GLUCOSIDASE"/>
    <property type="match status" value="1"/>
</dbReference>
<dbReference type="SMART" id="SM01217">
    <property type="entry name" value="Fn3_like"/>
    <property type="match status" value="1"/>
</dbReference>
<dbReference type="Pfam" id="PF01915">
    <property type="entry name" value="Glyco_hydro_3_C"/>
    <property type="match status" value="1"/>
</dbReference>
<evidence type="ECO:0000256" key="5">
    <source>
        <dbReference type="SAM" id="SignalP"/>
    </source>
</evidence>
<dbReference type="InterPro" id="IPR036962">
    <property type="entry name" value="Glyco_hydro_3_N_sf"/>
</dbReference>
<evidence type="ECO:0000313" key="7">
    <source>
        <dbReference type="EMBL" id="TFD97981.1"/>
    </source>
</evidence>
<keyword evidence="2 4" id="KW-0378">Hydrolase</keyword>
<dbReference type="GO" id="GO:0008422">
    <property type="term" value="F:beta-glucosidase activity"/>
    <property type="evidence" value="ECO:0007669"/>
    <property type="project" value="UniProtKB-ARBA"/>
</dbReference>
<evidence type="ECO:0000313" key="8">
    <source>
        <dbReference type="Proteomes" id="UP000297861"/>
    </source>
</evidence>